<dbReference type="EMBL" id="CP009888">
    <property type="protein sequence ID" value="AIY65203.1"/>
    <property type="molecule type" value="Genomic_DNA"/>
</dbReference>
<sequence length="280" mass="31994">MNNKIRMLINNEFDRASISMNVGAEVPTLPLKNMQKYGNSDIFRSTDSSEIQIVGEFADLVLISALVLWRTNFSDAGLMRLELFNDVNQLGKRVYDSGEIGVIQQVTVRDWDWRIQPIVSSVIKNLQTRFSQLWFEGVFAKSYRITIKDPLNIDNQLDIARIYMGRHFSPAVNFAYGSTFTINSNGEQFRTDGGSLHSQQAPTFRENSFSLNWLNDADVPFLSSAMRDVTTHKDWFISLYPGLNNQKEFDNAYACKFTTIEPLKGVAYNLYTQDFNIGEC</sequence>
<reference evidence="1 2" key="1">
    <citation type="submission" date="2014-11" db="EMBL/GenBank/DDBJ databases">
        <title>Complete Genome Sequence of Pseudoalteromonas sp. Strain OCN003 Isolated from Kaneohe Bay, Oahu, Hawaii.</title>
        <authorList>
            <person name="Beurmann S."/>
            <person name="Videau P."/>
            <person name="Ushijima B."/>
            <person name="Smith A.M."/>
            <person name="Aeby G.S."/>
            <person name="Callahan S.M."/>
            <person name="Belcaid M."/>
        </authorList>
    </citation>
    <scope>NUCLEOTIDE SEQUENCE [LARGE SCALE GENOMIC DNA]</scope>
    <source>
        <strain evidence="1 2">OCN003</strain>
    </source>
</reference>
<dbReference type="KEGG" id="pseo:OM33_08545"/>
<name>A0A0A7EF94_9GAMM</name>
<protein>
    <submittedName>
        <fullName evidence="1">Uncharacterized protein</fullName>
    </submittedName>
</protein>
<organism evidence="1 2">
    <name type="scientific">Pseudoalteromonas piratica</name>
    <dbReference type="NCBI Taxonomy" id="1348114"/>
    <lineage>
        <taxon>Bacteria</taxon>
        <taxon>Pseudomonadati</taxon>
        <taxon>Pseudomonadota</taxon>
        <taxon>Gammaproteobacteria</taxon>
        <taxon>Alteromonadales</taxon>
        <taxon>Pseudoalteromonadaceae</taxon>
        <taxon>Pseudoalteromonas</taxon>
    </lineage>
</organism>
<gene>
    <name evidence="1" type="ORF">OM33_08545</name>
</gene>
<dbReference type="Proteomes" id="UP000030341">
    <property type="component" value="Chromosome 1"/>
</dbReference>
<accession>A0A0A7EF94</accession>
<dbReference type="RefSeq" id="WP_038640871.1">
    <property type="nucleotide sequence ID" value="NZ_CP009888.1"/>
</dbReference>
<dbReference type="STRING" id="1348114.OM33_08545"/>
<dbReference type="HOGENOM" id="CLU_993459_0_0_6"/>
<evidence type="ECO:0000313" key="2">
    <source>
        <dbReference type="Proteomes" id="UP000030341"/>
    </source>
</evidence>
<dbReference type="OrthoDB" id="6152791at2"/>
<dbReference type="eggNOG" id="ENOG5033EVJ">
    <property type="taxonomic scope" value="Bacteria"/>
</dbReference>
<dbReference type="AlphaFoldDB" id="A0A0A7EF94"/>
<keyword evidence="2" id="KW-1185">Reference proteome</keyword>
<evidence type="ECO:0000313" key="1">
    <source>
        <dbReference type="EMBL" id="AIY65203.1"/>
    </source>
</evidence>
<proteinExistence type="predicted"/>